<dbReference type="GO" id="GO:0006644">
    <property type="term" value="P:phospholipid metabolic process"/>
    <property type="evidence" value="ECO:0007669"/>
    <property type="project" value="InterPro"/>
</dbReference>
<dbReference type="RefSeq" id="WP_190263029.1">
    <property type="nucleotide sequence ID" value="NZ_CP053923.1"/>
</dbReference>
<dbReference type="AlphaFoldDB" id="A0A7H1N1E4"/>
<dbReference type="Gene3D" id="1.20.90.10">
    <property type="entry name" value="Phospholipase A2 domain"/>
    <property type="match status" value="1"/>
</dbReference>
<evidence type="ECO:0000313" key="2">
    <source>
        <dbReference type="Proteomes" id="UP000516369"/>
    </source>
</evidence>
<dbReference type="GO" id="GO:0050482">
    <property type="term" value="P:arachidonate secretion"/>
    <property type="evidence" value="ECO:0007669"/>
    <property type="project" value="InterPro"/>
</dbReference>
<sequence length="280" mass="31580">MYTHGIARSTWRPIVALGFFSFILFVSACSLVNNISIPTHGNFCGPNHPNVNTGSQLKDLIELIQIPPSDDLDAACQRHDICYAINYYFSTECDVWFLGDVNNLQFSTLSQEQKSFCDDTKKVILESGRMLAGGVISLDYPDADGNLHRRPLPSILGIINNIPMRAPGSILSAPILFGENMNYRFTNNLKCNQSDGINFSDPWYQYTFDAQLIEILKYKGYISDSESVLLRSEIINYNRNALVRQVDPNWSYKSVAGETIDVTMKKWAHPVLHGAWNLQN</sequence>
<name>A0A7H1N1E4_9PROT</name>
<accession>A0A7H1N1E4</accession>
<organism evidence="1 2">
    <name type="scientific">Defluviicoccus vanus</name>
    <dbReference type="NCBI Taxonomy" id="111831"/>
    <lineage>
        <taxon>Bacteria</taxon>
        <taxon>Pseudomonadati</taxon>
        <taxon>Pseudomonadota</taxon>
        <taxon>Alphaproteobacteria</taxon>
        <taxon>Rhodospirillales</taxon>
        <taxon>Rhodospirillaceae</taxon>
        <taxon>Defluviicoccus</taxon>
    </lineage>
</organism>
<dbReference type="KEGG" id="dvn:HQ394_09530"/>
<gene>
    <name evidence="1" type="ORF">HQ394_09530</name>
</gene>
<protein>
    <submittedName>
        <fullName evidence="1">Uncharacterized protein</fullName>
    </submittedName>
</protein>
<dbReference type="Proteomes" id="UP000516369">
    <property type="component" value="Chromosome"/>
</dbReference>
<keyword evidence="2" id="KW-1185">Reference proteome</keyword>
<dbReference type="GO" id="GO:0004623">
    <property type="term" value="F:phospholipase A2 activity"/>
    <property type="evidence" value="ECO:0007669"/>
    <property type="project" value="InterPro"/>
</dbReference>
<dbReference type="EMBL" id="CP053923">
    <property type="protein sequence ID" value="QNT69530.1"/>
    <property type="molecule type" value="Genomic_DNA"/>
</dbReference>
<reference evidence="1 2" key="1">
    <citation type="submission" date="2020-05" db="EMBL/GenBank/DDBJ databases">
        <title>Complete closed genome sequence of Defluviicoccus vanus.</title>
        <authorList>
            <person name="Bessarab I."/>
            <person name="Arumugam K."/>
            <person name="Maszenan A.M."/>
            <person name="Seviour R.J."/>
            <person name="Williams R.B."/>
        </authorList>
    </citation>
    <scope>NUCLEOTIDE SEQUENCE [LARGE SCALE GENOMIC DNA]</scope>
    <source>
        <strain evidence="1 2">Ben 114</strain>
    </source>
</reference>
<proteinExistence type="predicted"/>
<evidence type="ECO:0000313" key="1">
    <source>
        <dbReference type="EMBL" id="QNT69530.1"/>
    </source>
</evidence>
<dbReference type="InterPro" id="IPR036444">
    <property type="entry name" value="PLipase_A2_dom_sf"/>
</dbReference>
<dbReference type="SUPFAM" id="SSF48619">
    <property type="entry name" value="Phospholipase A2, PLA2"/>
    <property type="match status" value="1"/>
</dbReference>